<evidence type="ECO:0000313" key="1">
    <source>
        <dbReference type="EMBL" id="CAI9730784.1"/>
    </source>
</evidence>
<dbReference type="Gene3D" id="3.30.200.20">
    <property type="entry name" value="Phosphorylase Kinase, domain 1"/>
    <property type="match status" value="1"/>
</dbReference>
<accession>A0AA36BB52</accession>
<proteinExistence type="predicted"/>
<dbReference type="InterPro" id="IPR051177">
    <property type="entry name" value="CIK-Related_Protein"/>
</dbReference>
<evidence type="ECO:0008006" key="3">
    <source>
        <dbReference type="Google" id="ProtNLM"/>
    </source>
</evidence>
<sequence length="130" mass="14478">MWSFFSRDPVKDFNYDVGEPVSVLNGKSLWTLHPGKKKVNGDAVSIFAFDVKSADSSQLQTAQAAFKRLKTLRHPNILSYLDGLESDRIIYIVTESVVPLCSYLTEDNKEGSCNELAISWGLHQVAVLLS</sequence>
<dbReference type="PANTHER" id="PTHR12984">
    <property type="entry name" value="SCY1-RELATED S/T PROTEIN KINASE-LIKE"/>
    <property type="match status" value="1"/>
</dbReference>
<dbReference type="PANTHER" id="PTHR12984:SF3">
    <property type="entry name" value="N-TERMINAL KINASE-LIKE PROTEIN"/>
    <property type="match status" value="1"/>
</dbReference>
<dbReference type="Proteomes" id="UP001162480">
    <property type="component" value="Chromosome 11"/>
</dbReference>
<dbReference type="SUPFAM" id="SSF56112">
    <property type="entry name" value="Protein kinase-like (PK-like)"/>
    <property type="match status" value="1"/>
</dbReference>
<protein>
    <recommendedName>
        <fullName evidence="3">Protein kinase domain-containing protein</fullName>
    </recommendedName>
</protein>
<name>A0AA36BB52_OCTVU</name>
<gene>
    <name evidence="1" type="ORF">OCTVUL_1B012051</name>
</gene>
<keyword evidence="2" id="KW-1185">Reference proteome</keyword>
<dbReference type="InterPro" id="IPR011009">
    <property type="entry name" value="Kinase-like_dom_sf"/>
</dbReference>
<reference evidence="1" key="1">
    <citation type="submission" date="2023-08" db="EMBL/GenBank/DDBJ databases">
        <authorList>
            <person name="Alioto T."/>
            <person name="Alioto T."/>
            <person name="Gomez Garrido J."/>
        </authorList>
    </citation>
    <scope>NUCLEOTIDE SEQUENCE</scope>
</reference>
<dbReference type="EMBL" id="OX597824">
    <property type="protein sequence ID" value="CAI9730784.1"/>
    <property type="molecule type" value="Genomic_DNA"/>
</dbReference>
<evidence type="ECO:0000313" key="2">
    <source>
        <dbReference type="Proteomes" id="UP001162480"/>
    </source>
</evidence>
<organism evidence="1 2">
    <name type="scientific">Octopus vulgaris</name>
    <name type="common">Common octopus</name>
    <dbReference type="NCBI Taxonomy" id="6645"/>
    <lineage>
        <taxon>Eukaryota</taxon>
        <taxon>Metazoa</taxon>
        <taxon>Spiralia</taxon>
        <taxon>Lophotrochozoa</taxon>
        <taxon>Mollusca</taxon>
        <taxon>Cephalopoda</taxon>
        <taxon>Coleoidea</taxon>
        <taxon>Octopodiformes</taxon>
        <taxon>Octopoda</taxon>
        <taxon>Incirrata</taxon>
        <taxon>Octopodidae</taxon>
        <taxon>Octopus</taxon>
    </lineage>
</organism>
<dbReference type="AlphaFoldDB" id="A0AA36BB52"/>